<organism evidence="1 2">
    <name type="scientific">Dallia pectoralis</name>
    <name type="common">Alaska blackfish</name>
    <dbReference type="NCBI Taxonomy" id="75939"/>
    <lineage>
        <taxon>Eukaryota</taxon>
        <taxon>Metazoa</taxon>
        <taxon>Chordata</taxon>
        <taxon>Craniata</taxon>
        <taxon>Vertebrata</taxon>
        <taxon>Euteleostomi</taxon>
        <taxon>Actinopterygii</taxon>
        <taxon>Neopterygii</taxon>
        <taxon>Teleostei</taxon>
        <taxon>Protacanthopterygii</taxon>
        <taxon>Esociformes</taxon>
        <taxon>Umbridae</taxon>
        <taxon>Dallia</taxon>
    </lineage>
</organism>
<protein>
    <submittedName>
        <fullName evidence="1">Uncharacterized protein</fullName>
    </submittedName>
</protein>
<dbReference type="Proteomes" id="UP001157502">
    <property type="component" value="Chromosome 6"/>
</dbReference>
<reference evidence="1" key="1">
    <citation type="submission" date="2021-05" db="EMBL/GenBank/DDBJ databases">
        <authorList>
            <person name="Pan Q."/>
            <person name="Jouanno E."/>
            <person name="Zahm M."/>
            <person name="Klopp C."/>
            <person name="Cabau C."/>
            <person name="Louis A."/>
            <person name="Berthelot C."/>
            <person name="Parey E."/>
            <person name="Roest Crollius H."/>
            <person name="Montfort J."/>
            <person name="Robinson-Rechavi M."/>
            <person name="Bouchez O."/>
            <person name="Lampietro C."/>
            <person name="Lopez Roques C."/>
            <person name="Donnadieu C."/>
            <person name="Postlethwait J."/>
            <person name="Bobe J."/>
            <person name="Dillon D."/>
            <person name="Chandos A."/>
            <person name="von Hippel F."/>
            <person name="Guiguen Y."/>
        </authorList>
    </citation>
    <scope>NUCLEOTIDE SEQUENCE</scope>
    <source>
        <strain evidence="1">YG-Jan2019</strain>
    </source>
</reference>
<keyword evidence="2" id="KW-1185">Reference proteome</keyword>
<sequence length="99" mass="10988">MTCDREQEGRTQERRRAKESKLLRVCVSASKRESGSGFHRLTDWLSGDGLGAAAAVIGVRLALLGPQSTGIFIRQIRRRWRALPPAAREPVICGQRGIF</sequence>
<gene>
    <name evidence="1" type="ORF">DPEC_G00073350</name>
</gene>
<evidence type="ECO:0000313" key="1">
    <source>
        <dbReference type="EMBL" id="KAJ8010278.1"/>
    </source>
</evidence>
<comment type="caution">
    <text evidence="1">The sequence shown here is derived from an EMBL/GenBank/DDBJ whole genome shotgun (WGS) entry which is preliminary data.</text>
</comment>
<evidence type="ECO:0000313" key="2">
    <source>
        <dbReference type="Proteomes" id="UP001157502"/>
    </source>
</evidence>
<dbReference type="EMBL" id="CM055733">
    <property type="protein sequence ID" value="KAJ8010278.1"/>
    <property type="molecule type" value="Genomic_DNA"/>
</dbReference>
<name>A0ACC2H323_DALPE</name>
<accession>A0ACC2H323</accession>
<proteinExistence type="predicted"/>